<feature type="non-terminal residue" evidence="2">
    <location>
        <position position="97"/>
    </location>
</feature>
<keyword evidence="1" id="KW-1133">Transmembrane helix</keyword>
<evidence type="ECO:0008006" key="4">
    <source>
        <dbReference type="Google" id="ProtNLM"/>
    </source>
</evidence>
<protein>
    <recommendedName>
        <fullName evidence="4">Protein kinase domain-containing protein</fullName>
    </recommendedName>
</protein>
<evidence type="ECO:0000313" key="2">
    <source>
        <dbReference type="EMBL" id="KNC72410.1"/>
    </source>
</evidence>
<dbReference type="AlphaFoldDB" id="A0A0L0F6R5"/>
<evidence type="ECO:0000313" key="3">
    <source>
        <dbReference type="Proteomes" id="UP000054560"/>
    </source>
</evidence>
<dbReference type="GeneID" id="25915535"/>
<sequence length="97" mass="10903">MGQGTINPGITAAVIVVSVVVISTVLLALFLCLYRKKRVHYERQLSEIKKKAHWVEGDTDEAHLLFEAVQTIDGWIERDQFVSLEKIGSGNFGDVFR</sequence>
<reference evidence="2 3" key="1">
    <citation type="submission" date="2011-02" db="EMBL/GenBank/DDBJ databases">
        <title>The Genome Sequence of Sphaeroforma arctica JP610.</title>
        <authorList>
            <consortium name="The Broad Institute Genome Sequencing Platform"/>
            <person name="Russ C."/>
            <person name="Cuomo C."/>
            <person name="Young S.K."/>
            <person name="Zeng Q."/>
            <person name="Gargeya S."/>
            <person name="Alvarado L."/>
            <person name="Berlin A."/>
            <person name="Chapman S.B."/>
            <person name="Chen Z."/>
            <person name="Freedman E."/>
            <person name="Gellesch M."/>
            <person name="Goldberg J."/>
            <person name="Griggs A."/>
            <person name="Gujja S."/>
            <person name="Heilman E."/>
            <person name="Heiman D."/>
            <person name="Howarth C."/>
            <person name="Mehta T."/>
            <person name="Neiman D."/>
            <person name="Pearson M."/>
            <person name="Roberts A."/>
            <person name="Saif S."/>
            <person name="Shea T."/>
            <person name="Shenoy N."/>
            <person name="Sisk P."/>
            <person name="Stolte C."/>
            <person name="Sykes S."/>
            <person name="White J."/>
            <person name="Yandava C."/>
            <person name="Burger G."/>
            <person name="Gray M.W."/>
            <person name="Holland P.W.H."/>
            <person name="King N."/>
            <person name="Lang F.B.F."/>
            <person name="Roger A.J."/>
            <person name="Ruiz-Trillo I."/>
            <person name="Haas B."/>
            <person name="Nusbaum C."/>
            <person name="Birren B."/>
        </authorList>
    </citation>
    <scope>NUCLEOTIDE SEQUENCE [LARGE SCALE GENOMIC DNA]</scope>
    <source>
        <strain evidence="2 3">JP610</strain>
    </source>
</reference>
<dbReference type="Proteomes" id="UP000054560">
    <property type="component" value="Unassembled WGS sequence"/>
</dbReference>
<evidence type="ECO:0000256" key="1">
    <source>
        <dbReference type="SAM" id="Phobius"/>
    </source>
</evidence>
<dbReference type="RefSeq" id="XP_014146312.1">
    <property type="nucleotide sequence ID" value="XM_014290837.1"/>
</dbReference>
<keyword evidence="1" id="KW-0812">Transmembrane</keyword>
<feature type="transmembrane region" description="Helical" evidence="1">
    <location>
        <begin position="12"/>
        <end position="34"/>
    </location>
</feature>
<proteinExistence type="predicted"/>
<dbReference type="EMBL" id="KQ247098">
    <property type="protein sequence ID" value="KNC72410.1"/>
    <property type="molecule type" value="Genomic_DNA"/>
</dbReference>
<organism evidence="2 3">
    <name type="scientific">Sphaeroforma arctica JP610</name>
    <dbReference type="NCBI Taxonomy" id="667725"/>
    <lineage>
        <taxon>Eukaryota</taxon>
        <taxon>Ichthyosporea</taxon>
        <taxon>Ichthyophonida</taxon>
        <taxon>Sphaeroforma</taxon>
    </lineage>
</organism>
<keyword evidence="3" id="KW-1185">Reference proteome</keyword>
<keyword evidence="1" id="KW-0472">Membrane</keyword>
<gene>
    <name evidence="2" type="ORF">SARC_15031</name>
</gene>
<accession>A0A0L0F6R5</accession>
<name>A0A0L0F6R5_9EUKA</name>